<evidence type="ECO:0000256" key="5">
    <source>
        <dbReference type="ARBA" id="ARBA00023306"/>
    </source>
</evidence>
<evidence type="ECO:0000259" key="7">
    <source>
        <dbReference type="Pfam" id="PF22788"/>
    </source>
</evidence>
<evidence type="ECO:0000256" key="1">
    <source>
        <dbReference type="ARBA" id="ARBA00004123"/>
    </source>
</evidence>
<evidence type="ECO:0000256" key="4">
    <source>
        <dbReference type="ARBA" id="ARBA00023242"/>
    </source>
</evidence>
<protein>
    <submittedName>
        <fullName evidence="8">Sister chromatid cohesion protein pds5</fullName>
    </submittedName>
</protein>
<name>A0AAF0ITN1_9BASI</name>
<accession>A0AAF0ITN1</accession>
<keyword evidence="3" id="KW-0498">Mitosis</keyword>
<feature type="region of interest" description="Disordered" evidence="6">
    <location>
        <begin position="1417"/>
        <end position="1470"/>
    </location>
</feature>
<organism evidence="8 9">
    <name type="scientific">Malassezia obtusa</name>
    <dbReference type="NCBI Taxonomy" id="76774"/>
    <lineage>
        <taxon>Eukaryota</taxon>
        <taxon>Fungi</taxon>
        <taxon>Dikarya</taxon>
        <taxon>Basidiomycota</taxon>
        <taxon>Ustilaginomycotina</taxon>
        <taxon>Malasseziomycetes</taxon>
        <taxon>Malasseziales</taxon>
        <taxon>Malasseziaceae</taxon>
        <taxon>Malassezia</taxon>
    </lineage>
</organism>
<evidence type="ECO:0000256" key="2">
    <source>
        <dbReference type="ARBA" id="ARBA00022618"/>
    </source>
</evidence>
<feature type="region of interest" description="Disordered" evidence="6">
    <location>
        <begin position="405"/>
        <end position="428"/>
    </location>
</feature>
<proteinExistence type="predicted"/>
<dbReference type="GO" id="GO:0005634">
    <property type="term" value="C:nucleus"/>
    <property type="evidence" value="ECO:0007669"/>
    <property type="project" value="UniProtKB-SubCell"/>
</dbReference>
<evidence type="ECO:0000313" key="8">
    <source>
        <dbReference type="EMBL" id="WFD03558.1"/>
    </source>
</evidence>
<gene>
    <name evidence="8" type="primary">PDS5</name>
    <name evidence="8" type="ORF">MOBT1_002249</name>
</gene>
<feature type="compositionally biased region" description="Low complexity" evidence="6">
    <location>
        <begin position="405"/>
        <end position="423"/>
    </location>
</feature>
<keyword evidence="2" id="KW-0132">Cell division</keyword>
<dbReference type="Pfam" id="PF22788">
    <property type="entry name" value="COP9_hel_rpt"/>
    <property type="match status" value="1"/>
</dbReference>
<dbReference type="InterPro" id="IPR011989">
    <property type="entry name" value="ARM-like"/>
</dbReference>
<evidence type="ECO:0000256" key="3">
    <source>
        <dbReference type="ARBA" id="ARBA00022776"/>
    </source>
</evidence>
<dbReference type="PANTHER" id="PTHR12663">
    <property type="entry name" value="ANDROGEN INDUCED INHIBITOR OF PROLIFERATION AS3 / PDS5-RELATED"/>
    <property type="match status" value="1"/>
</dbReference>
<dbReference type="InterPro" id="IPR039776">
    <property type="entry name" value="Pds5"/>
</dbReference>
<dbReference type="GO" id="GO:0051301">
    <property type="term" value="P:cell division"/>
    <property type="evidence" value="ECO:0007669"/>
    <property type="project" value="UniProtKB-KW"/>
</dbReference>
<keyword evidence="4" id="KW-0539">Nucleus</keyword>
<dbReference type="SUPFAM" id="SSF48371">
    <property type="entry name" value="ARM repeat"/>
    <property type="match status" value="1"/>
</dbReference>
<feature type="compositionally biased region" description="Basic and acidic residues" evidence="6">
    <location>
        <begin position="1443"/>
        <end position="1455"/>
    </location>
</feature>
<evidence type="ECO:0000256" key="6">
    <source>
        <dbReference type="SAM" id="MobiDB-lite"/>
    </source>
</evidence>
<feature type="domain" description="COP9 signalosome complex subunit 3 N-terminal helical repeats" evidence="7">
    <location>
        <begin position="131"/>
        <end position="225"/>
    </location>
</feature>
<dbReference type="PANTHER" id="PTHR12663:SF0">
    <property type="entry name" value="PRECOCIOUS DISSOCIATION OF SISTERS 5, ISOFORM A"/>
    <property type="match status" value="1"/>
</dbReference>
<dbReference type="InterPro" id="IPR055089">
    <property type="entry name" value="COP9_N"/>
</dbReference>
<reference evidence="8" key="1">
    <citation type="submission" date="2023-03" db="EMBL/GenBank/DDBJ databases">
        <title>Mating type loci evolution in Malassezia.</title>
        <authorList>
            <person name="Coelho M.A."/>
        </authorList>
    </citation>
    <scope>NUCLEOTIDE SEQUENCE</scope>
    <source>
        <strain evidence="8">CBS 7876</strain>
    </source>
</reference>
<dbReference type="GO" id="GO:0006281">
    <property type="term" value="P:DNA repair"/>
    <property type="evidence" value="ECO:0007669"/>
    <property type="project" value="TreeGrafter"/>
</dbReference>
<dbReference type="Gene3D" id="1.25.10.10">
    <property type="entry name" value="Leucine-rich Repeat Variant"/>
    <property type="match status" value="1"/>
</dbReference>
<evidence type="ECO:0000313" key="9">
    <source>
        <dbReference type="Proteomes" id="UP001214603"/>
    </source>
</evidence>
<dbReference type="Proteomes" id="UP001214603">
    <property type="component" value="Chromosome 4"/>
</dbReference>
<dbReference type="InterPro" id="IPR016024">
    <property type="entry name" value="ARM-type_fold"/>
</dbReference>
<dbReference type="Pfam" id="PF20168">
    <property type="entry name" value="PDS5"/>
    <property type="match status" value="1"/>
</dbReference>
<dbReference type="GO" id="GO:0007064">
    <property type="term" value="P:mitotic sister chromatid cohesion"/>
    <property type="evidence" value="ECO:0007669"/>
    <property type="project" value="InterPro"/>
</dbReference>
<keyword evidence="5" id="KW-0131">Cell cycle</keyword>
<dbReference type="GO" id="GO:0000785">
    <property type="term" value="C:chromatin"/>
    <property type="evidence" value="ECO:0007669"/>
    <property type="project" value="TreeGrafter"/>
</dbReference>
<sequence length="1470" mass="153928">MPPALSTASLLEAAARAAADPPHAGQHLAAFLAHAPDDVLRGDRAAPAWRALDAPLARLVCLTAELRAARTAADVRALDDGLAAVAPLPNAPLCAWADALSDKARLVSPTYATPFLERAAGADDARTPLVFSGAHAALLYQYLVARDVARAHALITRTDIAQSDVRGLPPIAVLSYLYYAGLVHALRDDWDAAADAWSCCLVLPTEVLSHVQLDAFRKLILARLLRGDAALDAERLLRCTSTSLRPQLLRHAQPYVALARSYGRRADAELVQSLLATHRETFAADANLGLVQRCIAAQPQRWLEALADVYAVVPLDAVAAYLACTPDEARAALAHAPHVAAAFVEAPLAPGAVPLPDGVACTVPGAARAPYVTLARRAPPAPHAPAAAEHAARAALDAALARAARAPSRSRASRASTAAAPSRDAPDAALERVDALRRELAAIEQDTIDTTQLDPHCDALKRREWLQHPSAAVRAAVACCLADMLRLYAPNAPFSESEITQIFAQFLTELTADGGGVADRDAPQYAERVYVLQSLSTVKSVALVCDVPSASKLVASYVTELLAVAAHDLATPVELALTDVLVQLVEEAAAVPRAALDALLHAFDDAAPAAQHRVAAAVCRATQDRLQKHVAHHFSDALRAGRGAAALRAAHARTVRLGASAPSLLTSVVPQLAAQLTTDDADAREHATRTLAALFALDSAPLATQHAAAWRAWKARAADRAVPVRLAWVAGAFDVLAHHAPLGAELADALAARAADPEERVRAALARAVGTLDLDTLRHAVPTAALEALAHRGRDRRAPVRDAALDALGRAYALAYPTLARDADAAARLAWIPRAVLPCALAGTAEVVRSVARVLDTALLPRAPPPTYAARLLALYRGLDEESRAALYFYTNLRLARPSALDAFVDAWAAGTDVGALVRPVCAVLRDSECAADLAALGAWRTDAAAHARTAFDPTTPADAADDACAAALALAESAHPALVPTLAALLRAGRYAILHTDLVLPLVDLGAEAAPLRAWIARDAPQLLAPHRAALAERAATSAAALELLAALATHERLDIDAPLCAALVRMCEADDADVPDDAHERAADAPPEALEAAATVLACTDAPQLAAAVRALEPRAALGTAAEQARALRALGAVAAHAPHAVSADTLGEHATAVLLRAWDGAELAAWDAAAPPALAARLAALAALVRVCAGAPDVDRARPVLRLLLVLAGAGEARADLHTPPRAAARMRLAAAEGVLGLAEVPAYAPLLRTRLARVAPVLQDEAFEVRSAFLDALLRALARGALPPEWHALLGLVALDPEDEVRARVAAYARRAAAHGAPLAAAFARFLHLLAHHPDLDVEDEEALVPFGAYVDFFVACAGSPENVGALAHTAAELARAADAVAGAHPDALAVVGELAQLVVQRAADARGWAVSRPDAPPALPQDLVTARTQPPRTRLPRRVAERLQDAEVRRPLTQPLKRAKRAKHL</sequence>
<keyword evidence="9" id="KW-1185">Reference proteome</keyword>
<dbReference type="EMBL" id="CP119937">
    <property type="protein sequence ID" value="WFD03558.1"/>
    <property type="molecule type" value="Genomic_DNA"/>
</dbReference>
<comment type="subcellular location">
    <subcellularLocation>
        <location evidence="1">Nucleus</location>
    </subcellularLocation>
</comment>